<evidence type="ECO:0000256" key="1">
    <source>
        <dbReference type="ARBA" id="ARBA00004141"/>
    </source>
</evidence>
<dbReference type="EMBL" id="BGPR01002604">
    <property type="protein sequence ID" value="GBM76174.1"/>
    <property type="molecule type" value="Genomic_DNA"/>
</dbReference>
<evidence type="ECO:0000256" key="8">
    <source>
        <dbReference type="ARBA" id="ARBA00023065"/>
    </source>
</evidence>
<evidence type="ECO:0000256" key="14">
    <source>
        <dbReference type="SAM" id="Phobius"/>
    </source>
</evidence>
<keyword evidence="8 12" id="KW-0406">Ion transport</keyword>
<dbReference type="Pfam" id="PF00858">
    <property type="entry name" value="ASC"/>
    <property type="match status" value="1"/>
</dbReference>
<dbReference type="Proteomes" id="UP000499080">
    <property type="component" value="Unassembled WGS sequence"/>
</dbReference>
<keyword evidence="10 12" id="KW-0739">Sodium transport</keyword>
<evidence type="ECO:0000313" key="16">
    <source>
        <dbReference type="Proteomes" id="UP000499080"/>
    </source>
</evidence>
<evidence type="ECO:0000256" key="12">
    <source>
        <dbReference type="RuleBase" id="RU000679"/>
    </source>
</evidence>
<keyword evidence="4 12" id="KW-0894">Sodium channel</keyword>
<evidence type="ECO:0000313" key="15">
    <source>
        <dbReference type="EMBL" id="GBM76174.1"/>
    </source>
</evidence>
<evidence type="ECO:0000256" key="3">
    <source>
        <dbReference type="ARBA" id="ARBA00022448"/>
    </source>
</evidence>
<dbReference type="InterPro" id="IPR001873">
    <property type="entry name" value="ENaC"/>
</dbReference>
<evidence type="ECO:0000256" key="2">
    <source>
        <dbReference type="ARBA" id="ARBA00007193"/>
    </source>
</evidence>
<sequence>MESYQKELKLQSQNQRRKESILEEGNTRGTSGKMTWEFLKGVIFLICLSLFTFQSLKFYFRYTSHPIRTNMLIANLKTFKLPAITICNRSAFPRSQFCSDHPDVCQKPNNLEEFCEKRPILCKGNVSDLKIPKLGYYADNSSSQYLKLIQESYKNTSQHMSSFIIETRNTGVLKSVLVDDFANEPSGIKAKCYSANLHLTSNEEPETLEIHSSEGHDGLIFAFKLVVKPEEVLSPWIDNQVHFSIHSPFVPANPLYQPYSLHPGYQYNAYVTLGEEHSLPYPYKTDCMDYEDLWKKNNKTGPRSQEMCKEWCSISYYRHCRGCTWATTMIENSEDSCLFGHPVISQDDICVDENKGQRLIGECEKNCKVSCM</sequence>
<feature type="region of interest" description="Disordered" evidence="13">
    <location>
        <begin position="1"/>
        <end position="26"/>
    </location>
</feature>
<evidence type="ECO:0000256" key="7">
    <source>
        <dbReference type="ARBA" id="ARBA00023053"/>
    </source>
</evidence>
<keyword evidence="9 14" id="KW-0472">Membrane</keyword>
<evidence type="ECO:0000256" key="6">
    <source>
        <dbReference type="ARBA" id="ARBA00022989"/>
    </source>
</evidence>
<evidence type="ECO:0000256" key="5">
    <source>
        <dbReference type="ARBA" id="ARBA00022692"/>
    </source>
</evidence>
<accession>A0A4Y2IEV1</accession>
<dbReference type="AlphaFoldDB" id="A0A4Y2IEV1"/>
<evidence type="ECO:0000256" key="9">
    <source>
        <dbReference type="ARBA" id="ARBA00023136"/>
    </source>
</evidence>
<comment type="subcellular location">
    <subcellularLocation>
        <location evidence="1">Membrane</location>
        <topology evidence="1">Multi-pass membrane protein</topology>
    </subcellularLocation>
</comment>
<evidence type="ECO:0000256" key="10">
    <source>
        <dbReference type="ARBA" id="ARBA00023201"/>
    </source>
</evidence>
<keyword evidence="7" id="KW-0915">Sodium</keyword>
<proteinExistence type="inferred from homology"/>
<keyword evidence="6 14" id="KW-1133">Transmembrane helix</keyword>
<dbReference type="GO" id="GO:0016020">
    <property type="term" value="C:membrane"/>
    <property type="evidence" value="ECO:0007669"/>
    <property type="project" value="UniProtKB-SubCell"/>
</dbReference>
<gene>
    <name evidence="15" type="ORF">AVEN_224133_1</name>
</gene>
<evidence type="ECO:0000256" key="11">
    <source>
        <dbReference type="ARBA" id="ARBA00023303"/>
    </source>
</evidence>
<keyword evidence="3 12" id="KW-0813">Transport</keyword>
<organism evidence="15 16">
    <name type="scientific">Araneus ventricosus</name>
    <name type="common">Orbweaver spider</name>
    <name type="synonym">Epeira ventricosa</name>
    <dbReference type="NCBI Taxonomy" id="182803"/>
    <lineage>
        <taxon>Eukaryota</taxon>
        <taxon>Metazoa</taxon>
        <taxon>Ecdysozoa</taxon>
        <taxon>Arthropoda</taxon>
        <taxon>Chelicerata</taxon>
        <taxon>Arachnida</taxon>
        <taxon>Araneae</taxon>
        <taxon>Araneomorphae</taxon>
        <taxon>Entelegynae</taxon>
        <taxon>Araneoidea</taxon>
        <taxon>Araneidae</taxon>
        <taxon>Araneus</taxon>
    </lineage>
</organism>
<reference evidence="15 16" key="1">
    <citation type="journal article" date="2019" name="Sci. Rep.">
        <title>Orb-weaving spider Araneus ventricosus genome elucidates the spidroin gene catalogue.</title>
        <authorList>
            <person name="Kono N."/>
            <person name="Nakamura H."/>
            <person name="Ohtoshi R."/>
            <person name="Moran D.A.P."/>
            <person name="Shinohara A."/>
            <person name="Yoshida Y."/>
            <person name="Fujiwara M."/>
            <person name="Mori M."/>
            <person name="Tomita M."/>
            <person name="Arakawa K."/>
        </authorList>
    </citation>
    <scope>NUCLEOTIDE SEQUENCE [LARGE SCALE GENOMIC DNA]</scope>
</reference>
<comment type="similarity">
    <text evidence="2 12">Belongs to the amiloride-sensitive sodium channel (TC 1.A.6) family.</text>
</comment>
<dbReference type="OrthoDB" id="6437007at2759"/>
<comment type="caution">
    <text evidence="15">The sequence shown here is derived from an EMBL/GenBank/DDBJ whole genome shotgun (WGS) entry which is preliminary data.</text>
</comment>
<keyword evidence="16" id="KW-1185">Reference proteome</keyword>
<keyword evidence="5 12" id="KW-0812">Transmembrane</keyword>
<evidence type="ECO:0000256" key="4">
    <source>
        <dbReference type="ARBA" id="ARBA00022461"/>
    </source>
</evidence>
<evidence type="ECO:0000256" key="13">
    <source>
        <dbReference type="SAM" id="MobiDB-lite"/>
    </source>
</evidence>
<dbReference type="GO" id="GO:0005272">
    <property type="term" value="F:sodium channel activity"/>
    <property type="evidence" value="ECO:0007669"/>
    <property type="project" value="UniProtKB-KW"/>
</dbReference>
<feature type="transmembrane region" description="Helical" evidence="14">
    <location>
        <begin position="38"/>
        <end position="60"/>
    </location>
</feature>
<protein>
    <submittedName>
        <fullName evidence="15">Uncharacterized protein</fullName>
    </submittedName>
</protein>
<name>A0A4Y2IEV1_ARAVE</name>
<keyword evidence="11 12" id="KW-0407">Ion channel</keyword>